<keyword evidence="14" id="KW-0067">ATP-binding</keyword>
<organism evidence="19 20">
    <name type="scientific">Stylophora pistillata</name>
    <name type="common">Smooth cauliflower coral</name>
    <dbReference type="NCBI Taxonomy" id="50429"/>
    <lineage>
        <taxon>Eukaryota</taxon>
        <taxon>Metazoa</taxon>
        <taxon>Cnidaria</taxon>
        <taxon>Anthozoa</taxon>
        <taxon>Hexacorallia</taxon>
        <taxon>Scleractinia</taxon>
        <taxon>Astrocoeniina</taxon>
        <taxon>Pocilloporidae</taxon>
        <taxon>Stylophora</taxon>
    </lineage>
</organism>
<dbReference type="PROSITE" id="PS50835">
    <property type="entry name" value="IG_LIKE"/>
    <property type="match status" value="27"/>
</dbReference>
<feature type="domain" description="Ig-like" evidence="17">
    <location>
        <begin position="1628"/>
        <end position="1715"/>
    </location>
</feature>
<dbReference type="Gene3D" id="2.60.40.10">
    <property type="entry name" value="Immunoglobulins"/>
    <property type="match status" value="37"/>
</dbReference>
<feature type="domain" description="Ig-like" evidence="17">
    <location>
        <begin position="826"/>
        <end position="914"/>
    </location>
</feature>
<keyword evidence="9" id="KW-0472">Membrane</keyword>
<dbReference type="CDD" id="cd00096">
    <property type="entry name" value="Ig"/>
    <property type="match status" value="10"/>
</dbReference>
<dbReference type="GO" id="GO:0005524">
    <property type="term" value="F:ATP binding"/>
    <property type="evidence" value="ECO:0007669"/>
    <property type="project" value="UniProtKB-UniRule"/>
</dbReference>
<dbReference type="InterPro" id="IPR003598">
    <property type="entry name" value="Ig_sub2"/>
</dbReference>
<evidence type="ECO:0000256" key="14">
    <source>
        <dbReference type="PROSITE-ProRule" id="PRU10141"/>
    </source>
</evidence>
<feature type="domain" description="Ig-like" evidence="17">
    <location>
        <begin position="2208"/>
        <end position="2299"/>
    </location>
</feature>
<dbReference type="GO" id="GO:0030424">
    <property type="term" value="C:axon"/>
    <property type="evidence" value="ECO:0007669"/>
    <property type="project" value="TreeGrafter"/>
</dbReference>
<evidence type="ECO:0000313" key="20">
    <source>
        <dbReference type="Proteomes" id="UP000225706"/>
    </source>
</evidence>
<dbReference type="FunFam" id="2.60.40.10:FF:000028">
    <property type="entry name" value="Neuronal cell adhesion molecule"/>
    <property type="match status" value="6"/>
</dbReference>
<evidence type="ECO:0000256" key="11">
    <source>
        <dbReference type="ARBA" id="ARBA00023170"/>
    </source>
</evidence>
<comment type="similarity">
    <text evidence="2">Belongs to the protein kinase superfamily. CAMK Ser/Thr protein kinase family.</text>
</comment>
<feature type="domain" description="Ig-like" evidence="17">
    <location>
        <begin position="2115"/>
        <end position="2203"/>
    </location>
</feature>
<dbReference type="GO" id="GO:0004714">
    <property type="term" value="F:transmembrane receptor protein tyrosine kinase activity"/>
    <property type="evidence" value="ECO:0007669"/>
    <property type="project" value="UniProtKB-EC"/>
</dbReference>
<feature type="domain" description="Fibronectin type-III" evidence="18">
    <location>
        <begin position="3516"/>
        <end position="3610"/>
    </location>
</feature>
<dbReference type="InterPro" id="IPR000719">
    <property type="entry name" value="Prot_kinase_dom"/>
</dbReference>
<feature type="region of interest" description="Disordered" evidence="15">
    <location>
        <begin position="3209"/>
        <end position="3228"/>
    </location>
</feature>
<feature type="domain" description="Ig-like" evidence="17">
    <location>
        <begin position="1431"/>
        <end position="1529"/>
    </location>
</feature>
<evidence type="ECO:0000256" key="6">
    <source>
        <dbReference type="ARBA" id="ARBA00022737"/>
    </source>
</evidence>
<feature type="compositionally biased region" description="Polar residues" evidence="15">
    <location>
        <begin position="3492"/>
        <end position="3507"/>
    </location>
</feature>
<feature type="domain" description="Ig-like" evidence="17">
    <location>
        <begin position="1242"/>
        <end position="1330"/>
    </location>
</feature>
<feature type="compositionally biased region" description="Basic and acidic residues" evidence="15">
    <location>
        <begin position="3821"/>
        <end position="3833"/>
    </location>
</feature>
<evidence type="ECO:0000256" key="4">
    <source>
        <dbReference type="ARBA" id="ARBA00022679"/>
    </source>
</evidence>
<proteinExistence type="inferred from homology"/>
<feature type="domain" description="Ig-like" evidence="17">
    <location>
        <begin position="1823"/>
        <end position="1911"/>
    </location>
</feature>
<dbReference type="FunFam" id="2.60.40.10:FF:000032">
    <property type="entry name" value="palladin isoform X1"/>
    <property type="match status" value="7"/>
</dbReference>
<dbReference type="SUPFAM" id="SSF56112">
    <property type="entry name" value="Protein kinase-like (PK-like)"/>
    <property type="match status" value="1"/>
</dbReference>
<feature type="domain" description="Fibronectin type-III" evidence="18">
    <location>
        <begin position="3219"/>
        <end position="3313"/>
    </location>
</feature>
<feature type="domain" description="Fibronectin type-III" evidence="18">
    <location>
        <begin position="2979"/>
        <end position="3081"/>
    </location>
</feature>
<keyword evidence="12" id="KW-0325">Glycoprotein</keyword>
<feature type="domain" description="Ig-like" evidence="17">
    <location>
        <begin position="2012"/>
        <end position="2107"/>
    </location>
</feature>
<evidence type="ECO:0000256" key="1">
    <source>
        <dbReference type="ARBA" id="ARBA00004167"/>
    </source>
</evidence>
<evidence type="ECO:0000256" key="2">
    <source>
        <dbReference type="ARBA" id="ARBA00006692"/>
    </source>
</evidence>
<feature type="domain" description="Ig-like" evidence="17">
    <location>
        <begin position="1534"/>
        <end position="1622"/>
    </location>
</feature>
<name>A0A2B4RTC0_STYPI</name>
<keyword evidence="4" id="KW-0808">Transferase</keyword>
<feature type="domain" description="Ig-like" evidence="17">
    <location>
        <begin position="2593"/>
        <end position="2683"/>
    </location>
</feature>
<dbReference type="FunFam" id="2.60.40.10:FF:000551">
    <property type="entry name" value="Protogenin A"/>
    <property type="match status" value="1"/>
</dbReference>
<evidence type="ECO:0000256" key="15">
    <source>
        <dbReference type="SAM" id="MobiDB-lite"/>
    </source>
</evidence>
<feature type="domain" description="Ig-like" evidence="17">
    <location>
        <begin position="2304"/>
        <end position="2402"/>
    </location>
</feature>
<dbReference type="FunFam" id="2.60.40.10:FF:000107">
    <property type="entry name" value="Myosin, light chain kinase a"/>
    <property type="match status" value="3"/>
</dbReference>
<sequence length="3833" mass="413688">MPEITPDIMNQPRDPSQQIPIEAPAEVPNSGAEEERNNDHNVSIPEITPDIMNQPRDHSQQILIEAPAEVPNSGVEEVVAVDNDTYLDQMEIDRNWEIPRERLEILETKLGGGDFGVVKKGNYLRGDGNKLPVAVKMLKDTNDQKQRMVLIQELEMLKKVGRHKNIVNLVGACSFEEPLCVIIEFVPDGSLDRILLESRIPARTEDANYANLWSRLSERDLLRIAKDVANGMQHLESKLCVHRDLAARNILIDFSGLEETYSLVKPEVAIDGDQEQFIAKGENVALVCRYNTSTPVSNVQWIKDGELPHRSSGTYTCNVTNEVNSTVASTMIDVQEKPSAKLQPEAVTVKEGENVTLFCNSSGSSLPITWQFNGSDVTTLGDSRISFSVYNKSLIITNVSRKQKGEYKCVARNKYGDDTSNIAVVSVKFEPEVTIDGDQEQFRAKGENFTLICRYNSSPPVSEVQWIKDGKVIAINSTATNNGSRVTITHHHGSLSQLSIASASSNDSGTYTCNVTNELNSTTDSTSIVIQVTPSIETNPQASRIKEGENLTLFCNGSGSSLTTSWTKNGSNINSSEDSRILLLADNEQLTITNVSRTDNGAYQCVVSNDVGNATSNAAILTVQFGPEISQPPSNTTKVEGQTVVFSCVVAGYPKPDVAWTKDGDKLDIAVDFRSNFSSKDGEHSLSIANVQQSDTGQYRCVANNSLGTSTSTSATLSVQFAPEVTIDGDKIRYVANGTDLRMTCRFNALPPVSEVQWVKDGNVIASNLTAPSNRSRVDISHSNENQAQLLITAVSLGDSGNYTCNVTNNVGSSSNRTSIVIQVMPLIETNPQADPVNEGGNLTLFCNASGSSLTISWTKNGSGVIPSEDTRIRLSGDNEQLTITNVSRTDNGAYRCVASNNVGKATSDAAMVTVRYVQQLDVGKYRCVASNSLGNSTSTPASLTVQLKPSIETNAQADPVNEGGNLTLFCNASGRSLPISWTKKGCAINPSEHTRIRLSEDNEQLTITNVSRTDNGAYQCVASNNVGKATSDAATVTVRFKPEISQAPSNTLKVEGQTAVFSCLVAGYPTPNVTWTKNDVELNIAANSRLNVSYKGGSHSLTVKNVQQLDAGKYRCVGNNILGNSTSSPATLTVQFSPEVAIDGDQVQFVANGTHLQLTCRFNALPPASEVQWIKDETVIASTLTAPPNGSRVNISHHNESQAQLSIKAVSLKDSGNYTCNVSNVVGSSSNRTSIIVQVTPTIEKDPIAVPVKEGENFTLFCNASGSSLILSWTKNGSVIDPRDDSRIHLSTDNEQLTITNVSRKDNGAYQCVASNQIDNATSHAAIVTVQFAPEISQSPSNAVKVEGKTVVFSCVVAGYPEPDVAWTKNEVKLNASANARLDFSSIDGNHRLTISKIQQSDAGVYRCEATNSLDNTTSFPATLTVHFDPGVTIDGDKEQIVAKGDDIKITCRHKAIPPASELQWIKDGTVISTNSTIVINNSRLSIPHFNETLIELLINTSILADSGNYTCNVTNDVNSTSDSKSIIIEVKPLIVSQPQSVSPKEGSNVTLHCNATGSPTLFMSWSFDGSALQENESSRISLSSDSQELTITNVERGDSGEYRCAVKNRVGNDTSEPSVVNVLYQPEIITHPNDVTVEEGLPMKLVCNATGNPPPTLSWTKDGSSVADNLRITFSGDNKTLSIANGNRLDSGDYRCVASNSLGHIASNAAKVDVLFAPELTTDGDQIQYVANGTDLQLTCRFNALPPVSEVQWLKDGIVIVSTLTASSNESRVYISHHNESQAQLSIKAVSLEDSGNYTCNVTNNVGSSSNWTSITVQVTSTIETNPQAVLVNEGGNLNLFCNASGSSLTISWTRNGSGINPSEDTRIRLSADNEQLTVTNVSRMDKGAYRCVVSNNVGNATSDAAMVTVQFRPEISQAPIDTTKVEGQTAVFSCLVAGYPTPVVAWTKNNVQLNIAANSRFTVSSKDVNHSLTVTNVQQLDTGKYRCVGNNVLGNSTSSPATLTVQFLPEVTIDGDKIQYEANGTDLQLTCRFNALPPVSEVQWLKDGIVIVSTLTVPSNESRVNISHHNESQVQLSIKAVSLEDSGNYTCNVTNNVGSSSNLTSIIVQATPAMETDPIAIPVKEGENLTLFCNASGSSLTISWTKNGSGISPNEDSRIYLSVDNELLTISNVSRKDNGAYQCMASNDVGDATSNQAIVTVQFASEISQSPTDNTKVEGETAVFRCVVAGYPTPDVAWTKNGVDLNVAANVRLSVFANNGYHQLTISDVQQSDAGIYRCEANNSLDNASSSAATLTIHFDPEVTIDGDKELIVAKGDIIKIACRYNALPPVSEAQWIKDGMVISLNSSKVLNNSRLDILYFNVSYIQLSINAVIVADSGNYSCSVTNKVNTASDSTSIIIEEKPSIVTHPQSVAPKEGDTVALRCNATGSPLLHIFWTLDGSVMVENESSRIILSNDSQELTITNVRRVDSGEYRCVVKNRVGNDTSNPSVVNVLYQPEIITHPKNVTIEEGSHMTLSCNTTGNPSPILSWTKDGVSIGDNKGVIFSGDNETLSITNVNRTDSGNYRCVASNSLGDETSNAAKVDILFAPEIVLNPEDITIIEGEEAVFSCVVDGNLSPSVSWTKNGEKLNMTNLRLTASSQNYNHSLTITNVYRSDSGQYTCVAVNSVGNLTTSSGNLKVQYGTNDLNVSANEDRADVKIGGSEPKFVEISKHIQLTCRYNASPPVLEVQWLKDGNVIARNYSEISNGRVYITQFTESQSQLLISSSTKEDEGNYGCFVTNAVGNSSDTTSVVIQVGPNPPQNITVGSKGSRVVNISWNSGFHGNSDIKNYTVEISEDSQIFKDVDCQGSLSSSACVVSSLSTTASLTDRADVKIGGSEPKFVEISKHIQLTCRYNASPPVLEVQWLKDGNVIARNYSEISNGRVYITQFTESQSQLLISSSTKEDEGNYGCFVTNAVGNSSDTTSVIIQVGPNPPQNITVGSKGSRVVNISWNYGFHGNSDIKNYTVEISEDSQIFKDVDCQGSLSSSACVVSSLSTTASLTGLLPWTTYSIRVFATNKIGRGNSSHNLNVTTDEEGNLFTLYTVFTIAKRGSNFCCDCSQFNGCDCFLAEPTAAPLNVRGHNTSSTIIIVEWDDVPAFDRNGIITSYNITYHSLTENHSNSTTVNFPGRRATLLGLKEFVNYSITVYASTVIGNGPASDPIVVSSDQDKPSAPPANVVGESNSSTSISITWDKVPAAEQNGIVTSYSINYRPLTENRSNITTVDHLARKVTLTGLREFVNYSITVFASTLVGIGPLSNPVIVSTGEDKPSASPVNVTGRNTSSTSILVEWGEVPPADRNGIITSYDITYHSPTENHNDSVTVDYSARQVTLTGLKEFVSYGIRVFASTKKGDGPFSDPIIVRTDQDKPTAAPLNVKGHNTSSTSILVEWDDVPAFDRNGIITGYHITYRSQTENHHGFADAGPTDRQKELTALRKFVNYNITIRASTSKGDGPESSPTVVRTDQEKPSAPPTNIRGQNTSSTSILVQWGEVPPADQNGVILTYTISYQSLTQNDYGRETVDYSKTQFELTGLKKFVNYSITLFASTVKGNGDHSDPIFVITDQDTPDAPPQNVSGYNTSSTSIIVIWDEVPEDKQHGDIIYYTVMYKNVTQGQYKSVKVVPISGNFLELKGLDKYTFYDIKVSAATTVGSGPQSNLIKVRTDEDVPTGAPTLVSAQTLNSTSIQVEWKAVPEESIHGIPIRYTIYLTGSDGKVDSKVVRPVKDQNTYREVVSGLKESTEYLFQVSLSTAKGEGPLSVSKSSATERGLPGDPVGYNRREGHVDLKRRE</sequence>
<keyword evidence="7" id="KW-0418">Kinase</keyword>
<evidence type="ECO:0000259" key="18">
    <source>
        <dbReference type="PROSITE" id="PS50853"/>
    </source>
</evidence>
<gene>
    <name evidence="19" type="primary">TTN</name>
    <name evidence="19" type="ORF">AWC38_SpisGene15990</name>
</gene>
<dbReference type="Pfam" id="PF00041">
    <property type="entry name" value="fn3"/>
    <property type="match status" value="8"/>
</dbReference>
<dbReference type="InterPro" id="IPR036179">
    <property type="entry name" value="Ig-like_dom_sf"/>
</dbReference>
<dbReference type="SMART" id="SM00406">
    <property type="entry name" value="IGv"/>
    <property type="match status" value="22"/>
</dbReference>
<feature type="domain" description="Fibronectin type-III" evidence="18">
    <location>
        <begin position="3318"/>
        <end position="3412"/>
    </location>
</feature>
<dbReference type="OrthoDB" id="5988880at2759"/>
<keyword evidence="8" id="KW-1133">Transmembrane helix</keyword>
<feature type="domain" description="Fibronectin type-III" evidence="18">
    <location>
        <begin position="2804"/>
        <end position="2899"/>
    </location>
</feature>
<dbReference type="InterPro" id="IPR001245">
    <property type="entry name" value="Ser-Thr/Tyr_kinase_cat_dom"/>
</dbReference>
<dbReference type="SMART" id="SM00060">
    <property type="entry name" value="FN3"/>
    <property type="match status" value="9"/>
</dbReference>
<feature type="domain" description="Ig-like" evidence="17">
    <location>
        <begin position="431"/>
        <end position="529"/>
    </location>
</feature>
<dbReference type="InterPro" id="IPR036116">
    <property type="entry name" value="FN3_sf"/>
</dbReference>
<dbReference type="SUPFAM" id="SSF48726">
    <property type="entry name" value="Immunoglobulin"/>
    <property type="match status" value="28"/>
</dbReference>
<dbReference type="PANTHER" id="PTHR10075">
    <property type="entry name" value="BASIGIN RELATED"/>
    <property type="match status" value="1"/>
</dbReference>
<dbReference type="InterPro" id="IPR011009">
    <property type="entry name" value="Kinase-like_dom_sf"/>
</dbReference>
<dbReference type="PROSITE" id="PS50853">
    <property type="entry name" value="FN3"/>
    <property type="match status" value="9"/>
</dbReference>
<feature type="domain" description="Ig-like" evidence="17">
    <location>
        <begin position="1335"/>
        <end position="1426"/>
    </location>
</feature>
<feature type="domain" description="Fibronectin type-III" evidence="18">
    <location>
        <begin position="3417"/>
        <end position="3511"/>
    </location>
</feature>
<dbReference type="SMART" id="SM00409">
    <property type="entry name" value="IG"/>
    <property type="match status" value="27"/>
</dbReference>
<keyword evidence="5" id="KW-0812">Transmembrane</keyword>
<feature type="region of interest" description="Disordered" evidence="15">
    <location>
        <begin position="3492"/>
        <end position="3525"/>
    </location>
</feature>
<dbReference type="InterPro" id="IPR017441">
    <property type="entry name" value="Protein_kinase_ATP_BS"/>
</dbReference>
<reference evidence="20" key="1">
    <citation type="journal article" date="2017" name="bioRxiv">
        <title>Comparative analysis of the genomes of Stylophora pistillata and Acropora digitifera provides evidence for extensive differences between species of corals.</title>
        <authorList>
            <person name="Voolstra C.R."/>
            <person name="Li Y."/>
            <person name="Liew Y.J."/>
            <person name="Baumgarten S."/>
            <person name="Zoccola D."/>
            <person name="Flot J.-F."/>
            <person name="Tambutte S."/>
            <person name="Allemand D."/>
            <person name="Aranda M."/>
        </authorList>
    </citation>
    <scope>NUCLEOTIDE SEQUENCE [LARGE SCALE GENOMIC DNA]</scope>
</reference>
<evidence type="ECO:0000256" key="7">
    <source>
        <dbReference type="ARBA" id="ARBA00022777"/>
    </source>
</evidence>
<feature type="domain" description="Ig-like" evidence="17">
    <location>
        <begin position="627"/>
        <end position="718"/>
    </location>
</feature>
<dbReference type="Proteomes" id="UP000225706">
    <property type="component" value="Unassembled WGS sequence"/>
</dbReference>
<dbReference type="SUPFAM" id="SSF49265">
    <property type="entry name" value="Fibronectin type III"/>
    <property type="match status" value="5"/>
</dbReference>
<dbReference type="InterPro" id="IPR003961">
    <property type="entry name" value="FN3_dom"/>
</dbReference>
<dbReference type="InterPro" id="IPR007110">
    <property type="entry name" value="Ig-like_dom"/>
</dbReference>
<evidence type="ECO:0000256" key="12">
    <source>
        <dbReference type="ARBA" id="ARBA00023180"/>
    </source>
</evidence>
<dbReference type="InterPro" id="IPR013106">
    <property type="entry name" value="Ig_V-set"/>
</dbReference>
<keyword evidence="13" id="KW-0393">Immunoglobulin domain</keyword>
<evidence type="ECO:0000256" key="8">
    <source>
        <dbReference type="ARBA" id="ARBA00022989"/>
    </source>
</evidence>
<accession>A0A2B4RTC0</accession>
<feature type="domain" description="Ig-like" evidence="17">
    <location>
        <begin position="2407"/>
        <end position="2495"/>
    </location>
</feature>
<dbReference type="EMBL" id="LSMT01000353">
    <property type="protein sequence ID" value="PFX19597.1"/>
    <property type="molecule type" value="Genomic_DNA"/>
</dbReference>
<evidence type="ECO:0000256" key="9">
    <source>
        <dbReference type="ARBA" id="ARBA00023136"/>
    </source>
</evidence>
<dbReference type="GO" id="GO:0070593">
    <property type="term" value="P:dendrite self-avoidance"/>
    <property type="evidence" value="ECO:0007669"/>
    <property type="project" value="TreeGrafter"/>
</dbReference>
<dbReference type="EC" id="2.7.10.1" evidence="3"/>
<evidence type="ECO:0000256" key="5">
    <source>
        <dbReference type="ARBA" id="ARBA00022692"/>
    </source>
</evidence>
<feature type="domain" description="Protein kinase" evidence="16">
    <location>
        <begin position="104"/>
        <end position="450"/>
    </location>
</feature>
<dbReference type="Gene3D" id="3.30.200.20">
    <property type="entry name" value="Phosphorylase Kinase, domain 1"/>
    <property type="match status" value="1"/>
</dbReference>
<dbReference type="GO" id="GO:0007411">
    <property type="term" value="P:axon guidance"/>
    <property type="evidence" value="ECO:0007669"/>
    <property type="project" value="TreeGrafter"/>
</dbReference>
<comment type="subcellular location">
    <subcellularLocation>
        <location evidence="1">Membrane</location>
        <topology evidence="1">Single-pass membrane protein</topology>
    </subcellularLocation>
</comment>
<dbReference type="SMART" id="SM00219">
    <property type="entry name" value="TyrKc"/>
    <property type="match status" value="1"/>
</dbReference>
<feature type="domain" description="Ig-like" evidence="17">
    <location>
        <begin position="2501"/>
        <end position="2588"/>
    </location>
</feature>
<dbReference type="Pfam" id="PF07714">
    <property type="entry name" value="PK_Tyr_Ser-Thr"/>
    <property type="match status" value="1"/>
</dbReference>
<keyword evidence="14" id="KW-0547">Nucleotide-binding</keyword>
<dbReference type="InterPro" id="IPR008266">
    <property type="entry name" value="Tyr_kinase_AS"/>
</dbReference>
<dbReference type="PROSITE" id="PS00109">
    <property type="entry name" value="PROTEIN_KINASE_TYR"/>
    <property type="match status" value="1"/>
</dbReference>
<feature type="domain" description="Ig-like" evidence="17">
    <location>
        <begin position="2718"/>
        <end position="2797"/>
    </location>
</feature>
<dbReference type="CDD" id="cd00063">
    <property type="entry name" value="FN3"/>
    <property type="match status" value="9"/>
</dbReference>
<dbReference type="InterPro" id="IPR003599">
    <property type="entry name" value="Ig_sub"/>
</dbReference>
<keyword evidence="11" id="KW-0675">Receptor</keyword>
<dbReference type="STRING" id="50429.A0A2B4RTC0"/>
<feature type="domain" description="Fibronectin type-III" evidence="18">
    <location>
        <begin position="3715"/>
        <end position="3812"/>
    </location>
</feature>
<feature type="domain" description="Ig-like" evidence="17">
    <location>
        <begin position="266"/>
        <end position="328"/>
    </location>
</feature>
<dbReference type="Pfam" id="PF13927">
    <property type="entry name" value="Ig_3"/>
    <property type="match status" value="10"/>
</dbReference>
<feature type="domain" description="Fibronectin type-III" evidence="18">
    <location>
        <begin position="3120"/>
        <end position="3214"/>
    </location>
</feature>
<dbReference type="InterPro" id="IPR013098">
    <property type="entry name" value="Ig_I-set"/>
</dbReference>
<feature type="domain" description="Ig-like" evidence="17">
    <location>
        <begin position="534"/>
        <end position="622"/>
    </location>
</feature>
<evidence type="ECO:0000313" key="19">
    <source>
        <dbReference type="EMBL" id="PFX19597.1"/>
    </source>
</evidence>
<evidence type="ECO:0000256" key="13">
    <source>
        <dbReference type="ARBA" id="ARBA00023319"/>
    </source>
</evidence>
<comment type="caution">
    <text evidence="19">The sequence shown here is derived from an EMBL/GenBank/DDBJ whole genome shotgun (WGS) entry which is preliminary data.</text>
</comment>
<keyword evidence="6" id="KW-0677">Repeat</keyword>
<evidence type="ECO:0000256" key="10">
    <source>
        <dbReference type="ARBA" id="ARBA00023157"/>
    </source>
</evidence>
<dbReference type="PROSITE" id="PS00107">
    <property type="entry name" value="PROTEIN_KINASE_ATP"/>
    <property type="match status" value="1"/>
</dbReference>
<feature type="domain" description="Ig-like" evidence="17">
    <location>
        <begin position="1720"/>
        <end position="1818"/>
    </location>
</feature>
<feature type="domain" description="Ig-like" evidence="17">
    <location>
        <begin position="338"/>
        <end position="426"/>
    </location>
</feature>
<protein>
    <recommendedName>
        <fullName evidence="3">receptor protein-tyrosine kinase</fullName>
        <ecNumber evidence="3">2.7.10.1</ecNumber>
    </recommendedName>
</protein>
<feature type="domain" description="Ig-like" evidence="17">
    <location>
        <begin position="1139"/>
        <end position="1239"/>
    </location>
</feature>
<dbReference type="GO" id="GO:0007156">
    <property type="term" value="P:homophilic cell adhesion via plasma membrane adhesion molecules"/>
    <property type="evidence" value="ECO:0007669"/>
    <property type="project" value="TreeGrafter"/>
</dbReference>
<feature type="domain" description="Ig-like" evidence="17">
    <location>
        <begin position="1043"/>
        <end position="1134"/>
    </location>
</feature>
<feature type="domain" description="Ig-like" evidence="17">
    <location>
        <begin position="1916"/>
        <end position="2007"/>
    </location>
</feature>
<dbReference type="Pfam" id="PF07679">
    <property type="entry name" value="I-set"/>
    <property type="match status" value="16"/>
</dbReference>
<evidence type="ECO:0000256" key="3">
    <source>
        <dbReference type="ARBA" id="ARBA00011902"/>
    </source>
</evidence>
<feature type="region of interest" description="Disordered" evidence="15">
    <location>
        <begin position="3796"/>
        <end position="3833"/>
    </location>
</feature>
<evidence type="ECO:0000259" key="16">
    <source>
        <dbReference type="PROSITE" id="PS50011"/>
    </source>
</evidence>
<evidence type="ECO:0000259" key="17">
    <source>
        <dbReference type="PROSITE" id="PS50835"/>
    </source>
</evidence>
<feature type="domain" description="Ig-like" evidence="17">
    <location>
        <begin position="2893"/>
        <end position="2972"/>
    </location>
</feature>
<keyword evidence="20" id="KW-1185">Reference proteome</keyword>
<dbReference type="PANTHER" id="PTHR10075:SF103">
    <property type="entry name" value="ROUNDABOUT HOMOLOG 4"/>
    <property type="match status" value="1"/>
</dbReference>
<feature type="domain" description="Ig-like" evidence="17">
    <location>
        <begin position="723"/>
        <end position="821"/>
    </location>
</feature>
<dbReference type="InterPro" id="IPR013783">
    <property type="entry name" value="Ig-like_fold"/>
</dbReference>
<dbReference type="SMART" id="SM00408">
    <property type="entry name" value="IGc2"/>
    <property type="match status" value="27"/>
</dbReference>
<dbReference type="PROSITE" id="PS50011">
    <property type="entry name" value="PROTEIN_KINASE_DOM"/>
    <property type="match status" value="1"/>
</dbReference>
<feature type="binding site" evidence="14">
    <location>
        <position position="136"/>
    </location>
    <ligand>
        <name>ATP</name>
        <dbReference type="ChEBI" id="CHEBI:30616"/>
    </ligand>
</feature>
<feature type="domain" description="Ig-like" evidence="17">
    <location>
        <begin position="950"/>
        <end position="1038"/>
    </location>
</feature>
<keyword evidence="10" id="KW-1015">Disulfide bond</keyword>
<dbReference type="InterPro" id="IPR020635">
    <property type="entry name" value="Tyr_kinase_cat_dom"/>
</dbReference>
<dbReference type="Gene3D" id="1.10.510.10">
    <property type="entry name" value="Transferase(Phosphotransferase) domain 1"/>
    <property type="match status" value="1"/>
</dbReference>
<dbReference type="FunFam" id="2.60.40.10:FF:000612">
    <property type="entry name" value="palladin isoform X1"/>
    <property type="match status" value="2"/>
</dbReference>
<dbReference type="GO" id="GO:0005886">
    <property type="term" value="C:plasma membrane"/>
    <property type="evidence" value="ECO:0007669"/>
    <property type="project" value="TreeGrafter"/>
</dbReference>
<feature type="domain" description="Fibronectin type-III" evidence="18">
    <location>
        <begin position="3615"/>
        <end position="3710"/>
    </location>
</feature>
<dbReference type="GO" id="GO:0098632">
    <property type="term" value="F:cell-cell adhesion mediator activity"/>
    <property type="evidence" value="ECO:0007669"/>
    <property type="project" value="TreeGrafter"/>
</dbReference>